<proteinExistence type="predicted"/>
<accession>A0A645J7E4</accession>
<sequence length="75" mass="8333">MYVVGNNGFCANLGRDFTKARQHLNLFGNVVVLQLDIKILAKHTLETLGMIERKVIVVGKQRLRNIARKAGGKAD</sequence>
<gene>
    <name evidence="1" type="ORF">SDC9_207038</name>
</gene>
<organism evidence="1">
    <name type="scientific">bioreactor metagenome</name>
    <dbReference type="NCBI Taxonomy" id="1076179"/>
    <lineage>
        <taxon>unclassified sequences</taxon>
        <taxon>metagenomes</taxon>
        <taxon>ecological metagenomes</taxon>
    </lineage>
</organism>
<reference evidence="1" key="1">
    <citation type="submission" date="2019-08" db="EMBL/GenBank/DDBJ databases">
        <authorList>
            <person name="Kucharzyk K."/>
            <person name="Murdoch R.W."/>
            <person name="Higgins S."/>
            <person name="Loffler F."/>
        </authorList>
    </citation>
    <scope>NUCLEOTIDE SEQUENCE</scope>
</reference>
<name>A0A645J7E4_9ZZZZ</name>
<dbReference type="EMBL" id="VSSQ01133195">
    <property type="protein sequence ID" value="MPN59317.1"/>
    <property type="molecule type" value="Genomic_DNA"/>
</dbReference>
<protein>
    <submittedName>
        <fullName evidence="1">Uncharacterized protein</fullName>
    </submittedName>
</protein>
<evidence type="ECO:0000313" key="1">
    <source>
        <dbReference type="EMBL" id="MPN59317.1"/>
    </source>
</evidence>
<comment type="caution">
    <text evidence="1">The sequence shown here is derived from an EMBL/GenBank/DDBJ whole genome shotgun (WGS) entry which is preliminary data.</text>
</comment>
<dbReference type="AlphaFoldDB" id="A0A645J7E4"/>